<dbReference type="Pfam" id="PF03401">
    <property type="entry name" value="TctC"/>
    <property type="match status" value="1"/>
</dbReference>
<protein>
    <submittedName>
        <fullName evidence="2">Tripartite-type tricarboxylate transporter receptor subunit TctC</fullName>
    </submittedName>
</protein>
<comment type="similarity">
    <text evidence="1">Belongs to the UPF0065 (bug) family.</text>
</comment>
<reference evidence="2 3" key="1">
    <citation type="submission" date="2018-05" db="EMBL/GenBank/DDBJ databases">
        <title>Genomic Encyclopedia of Type Strains, Phase IV (KMG-V): Genome sequencing to study the core and pangenomes of soil and plant-associated prokaryotes.</title>
        <authorList>
            <person name="Whitman W."/>
        </authorList>
    </citation>
    <scope>NUCLEOTIDE SEQUENCE [LARGE SCALE GENOMIC DNA]</scope>
    <source>
        <strain evidence="2 3">SLV-132</strain>
    </source>
</reference>
<sequence>MTKPMPKREPTEAVSLTRRQAMLAMAAIGAVSAATIVAVPTAMAADAWPAKPIQLLIPYPPGGSADLLARPLGAKLQEKLGQPIVLDYRPGAGGTIASQALARSKPDGYTLIMVLAAHAINPSLYPKLPYDTRRDFAPVSLVANLPLILAGSASLKARTVPELIAAAKAAPGKITFGSAGNGNTGHLAGELFDAMAGVKMTHVPYKGSAQVVNAMLAGDIQLTFDSISTSMPQIRAGRMTALAVTSSKRAALAPDVPTLAEAGVPGFDINGWYAILAPAGTPRAIVDKLSTEIASVLTLPDLRAQIAASGYEPVGSTPEALGAHIDTELVRWHKVVQEAGVKLE</sequence>
<dbReference type="PANTHER" id="PTHR42928">
    <property type="entry name" value="TRICARBOXYLATE-BINDING PROTEIN"/>
    <property type="match status" value="1"/>
</dbReference>
<dbReference type="PIRSF" id="PIRSF017082">
    <property type="entry name" value="YflP"/>
    <property type="match status" value="1"/>
</dbReference>
<dbReference type="PANTHER" id="PTHR42928:SF5">
    <property type="entry name" value="BLR1237 PROTEIN"/>
    <property type="match status" value="1"/>
</dbReference>
<dbReference type="PROSITE" id="PS51318">
    <property type="entry name" value="TAT"/>
    <property type="match status" value="1"/>
</dbReference>
<evidence type="ECO:0000313" key="3">
    <source>
        <dbReference type="Proteomes" id="UP000245754"/>
    </source>
</evidence>
<dbReference type="InterPro" id="IPR042100">
    <property type="entry name" value="Bug_dom1"/>
</dbReference>
<dbReference type="EMBL" id="QGGT01000004">
    <property type="protein sequence ID" value="PWK33544.1"/>
    <property type="molecule type" value="Genomic_DNA"/>
</dbReference>
<proteinExistence type="inferred from homology"/>
<keyword evidence="3" id="KW-1185">Reference proteome</keyword>
<dbReference type="SUPFAM" id="SSF53850">
    <property type="entry name" value="Periplasmic binding protein-like II"/>
    <property type="match status" value="1"/>
</dbReference>
<comment type="caution">
    <text evidence="2">The sequence shown here is derived from an EMBL/GenBank/DDBJ whole genome shotgun (WGS) entry which is preliminary data.</text>
</comment>
<dbReference type="AlphaFoldDB" id="A0A316ERQ9"/>
<dbReference type="Gene3D" id="3.40.190.10">
    <property type="entry name" value="Periplasmic binding protein-like II"/>
    <property type="match status" value="1"/>
</dbReference>
<gene>
    <name evidence="2" type="ORF">C7419_104219</name>
</gene>
<keyword evidence="2" id="KW-0675">Receptor</keyword>
<dbReference type="Gene3D" id="3.40.190.150">
    <property type="entry name" value="Bordetella uptake gene, domain 1"/>
    <property type="match status" value="1"/>
</dbReference>
<evidence type="ECO:0000256" key="1">
    <source>
        <dbReference type="ARBA" id="ARBA00006987"/>
    </source>
</evidence>
<dbReference type="Proteomes" id="UP000245754">
    <property type="component" value="Unassembled WGS sequence"/>
</dbReference>
<organism evidence="2 3">
    <name type="scientific">Cupriavidus plantarum</name>
    <dbReference type="NCBI Taxonomy" id="942865"/>
    <lineage>
        <taxon>Bacteria</taxon>
        <taxon>Pseudomonadati</taxon>
        <taxon>Pseudomonadota</taxon>
        <taxon>Betaproteobacteria</taxon>
        <taxon>Burkholderiales</taxon>
        <taxon>Burkholderiaceae</taxon>
        <taxon>Cupriavidus</taxon>
    </lineage>
</organism>
<evidence type="ECO:0000313" key="2">
    <source>
        <dbReference type="EMBL" id="PWK33544.1"/>
    </source>
</evidence>
<accession>A0A316ERQ9</accession>
<dbReference type="InterPro" id="IPR005064">
    <property type="entry name" value="BUG"/>
</dbReference>
<dbReference type="InterPro" id="IPR006311">
    <property type="entry name" value="TAT_signal"/>
</dbReference>
<dbReference type="CDD" id="cd13578">
    <property type="entry name" value="PBP2_Bug27"/>
    <property type="match status" value="1"/>
</dbReference>
<name>A0A316ERQ9_9BURK</name>